<dbReference type="OrthoDB" id="10266568at2759"/>
<protein>
    <submittedName>
        <fullName evidence="5">Charged multivesicular body protein 1a-like</fullName>
    </submittedName>
</protein>
<sequence>MFGKKPSMEDTLFQLKFSIKQMERMAKKAEKESNSQKAKVKKALTQRNVEVAQVYAENAIRKKNEGLNYLRMAARVDAVASRIQTAVTMQQMTKNMEGVTKALDKAMASMDLEKVQEVMSKFENQFEDLDVRTQTVDESMSAATTLSTPQDQVEDLMKQVAEENGLEIMDQIRDLQPGQSSLASTATTESNKEDQLSRRLAALRH</sequence>
<feature type="compositionally biased region" description="Polar residues" evidence="3">
    <location>
        <begin position="177"/>
        <end position="189"/>
    </location>
</feature>
<name>A0A1S3I3A3_LINAN</name>
<dbReference type="PANTHER" id="PTHR10476">
    <property type="entry name" value="CHARGED MULTIVESICULAR BODY PROTEIN"/>
    <property type="match status" value="1"/>
</dbReference>
<evidence type="ECO:0000256" key="1">
    <source>
        <dbReference type="ARBA" id="ARBA00006190"/>
    </source>
</evidence>
<proteinExistence type="inferred from homology"/>
<feature type="coiled-coil region" evidence="2">
    <location>
        <begin position="12"/>
        <end position="46"/>
    </location>
</feature>
<dbReference type="Proteomes" id="UP000085678">
    <property type="component" value="Unplaced"/>
</dbReference>
<dbReference type="Pfam" id="PF03357">
    <property type="entry name" value="Snf7"/>
    <property type="match status" value="1"/>
</dbReference>
<accession>A0A1S3I3A3</accession>
<dbReference type="STRING" id="7574.A0A1S3I3A3"/>
<dbReference type="Gene3D" id="6.10.140.1230">
    <property type="match status" value="1"/>
</dbReference>
<evidence type="ECO:0000313" key="5">
    <source>
        <dbReference type="RefSeq" id="XP_013391829.1"/>
    </source>
</evidence>
<keyword evidence="4" id="KW-1185">Reference proteome</keyword>
<comment type="similarity">
    <text evidence="1">Belongs to the SNF7 family.</text>
</comment>
<organism evidence="4 5">
    <name type="scientific">Lingula anatina</name>
    <name type="common">Brachiopod</name>
    <name type="synonym">Lingula unguis</name>
    <dbReference type="NCBI Taxonomy" id="7574"/>
    <lineage>
        <taxon>Eukaryota</taxon>
        <taxon>Metazoa</taxon>
        <taxon>Spiralia</taxon>
        <taxon>Lophotrochozoa</taxon>
        <taxon>Brachiopoda</taxon>
        <taxon>Linguliformea</taxon>
        <taxon>Lingulata</taxon>
        <taxon>Lingulida</taxon>
        <taxon>Linguloidea</taxon>
        <taxon>Lingulidae</taxon>
        <taxon>Lingula</taxon>
    </lineage>
</organism>
<dbReference type="RefSeq" id="XP_013391829.1">
    <property type="nucleotide sequence ID" value="XM_013536375.1"/>
</dbReference>
<evidence type="ECO:0000256" key="2">
    <source>
        <dbReference type="SAM" id="Coils"/>
    </source>
</evidence>
<dbReference type="InParanoid" id="A0A1S3I3A3"/>
<dbReference type="AlphaFoldDB" id="A0A1S3I3A3"/>
<dbReference type="GO" id="GO:0007034">
    <property type="term" value="P:vacuolar transport"/>
    <property type="evidence" value="ECO:0007669"/>
    <property type="project" value="InterPro"/>
</dbReference>
<dbReference type="OMA" id="DMIFQLR"/>
<gene>
    <name evidence="5" type="primary">LOC106159926</name>
</gene>
<keyword evidence="2" id="KW-0175">Coiled coil</keyword>
<evidence type="ECO:0000256" key="3">
    <source>
        <dbReference type="SAM" id="MobiDB-lite"/>
    </source>
</evidence>
<dbReference type="InterPro" id="IPR005024">
    <property type="entry name" value="Snf7_fam"/>
</dbReference>
<dbReference type="GeneID" id="106159926"/>
<evidence type="ECO:0000313" key="4">
    <source>
        <dbReference type="Proteomes" id="UP000085678"/>
    </source>
</evidence>
<feature type="region of interest" description="Disordered" evidence="3">
    <location>
        <begin position="177"/>
        <end position="205"/>
    </location>
</feature>
<reference evidence="5" key="1">
    <citation type="submission" date="2025-08" db="UniProtKB">
        <authorList>
            <consortium name="RefSeq"/>
        </authorList>
    </citation>
    <scope>IDENTIFICATION</scope>
    <source>
        <tissue evidence="5">Gonads</tissue>
    </source>
</reference>
<dbReference type="KEGG" id="lak:106159926"/>